<dbReference type="InterPro" id="IPR010497">
    <property type="entry name" value="Epoxide_hydro_N"/>
</dbReference>
<dbReference type="Pfam" id="PF06441">
    <property type="entry name" value="EHN"/>
    <property type="match status" value="1"/>
</dbReference>
<feature type="active site" description="Proton acceptor" evidence="4">
    <location>
        <position position="327"/>
    </location>
</feature>
<accession>A0A6H9ZA94</accession>
<keyword evidence="7" id="KW-1185">Reference proteome</keyword>
<evidence type="ECO:0000259" key="5">
    <source>
        <dbReference type="Pfam" id="PF06441"/>
    </source>
</evidence>
<dbReference type="GO" id="GO:0097176">
    <property type="term" value="P:epoxide metabolic process"/>
    <property type="evidence" value="ECO:0007669"/>
    <property type="project" value="TreeGrafter"/>
</dbReference>
<proteinExistence type="inferred from homology"/>
<dbReference type="InterPro" id="IPR029058">
    <property type="entry name" value="AB_hydrolase_fold"/>
</dbReference>
<dbReference type="GO" id="GO:0004301">
    <property type="term" value="F:epoxide hydrolase activity"/>
    <property type="evidence" value="ECO:0007669"/>
    <property type="project" value="TreeGrafter"/>
</dbReference>
<name>A0A6H9ZA94_9ACTN</name>
<evidence type="ECO:0000256" key="3">
    <source>
        <dbReference type="ARBA" id="ARBA00022801"/>
    </source>
</evidence>
<feature type="domain" description="Epoxide hydrolase N-terminal" evidence="5">
    <location>
        <begin position="7"/>
        <end position="100"/>
    </location>
</feature>
<keyword evidence="3 6" id="KW-0378">Hydrolase</keyword>
<evidence type="ECO:0000313" key="7">
    <source>
        <dbReference type="Proteomes" id="UP000468735"/>
    </source>
</evidence>
<comment type="caution">
    <text evidence="6">The sequence shown here is derived from an EMBL/GenBank/DDBJ whole genome shotgun (WGS) entry which is preliminary data.</text>
</comment>
<reference evidence="6 7" key="1">
    <citation type="submission" date="2019-09" db="EMBL/GenBank/DDBJ databases">
        <title>Actinomadura physcomitrii sp. nov., a novel actinomycete isolated from moss [Physcomitrium sphaericum (Ludw) Fuernr].</title>
        <authorList>
            <person name="Zhuang X."/>
            <person name="Liu C."/>
        </authorList>
    </citation>
    <scope>NUCLEOTIDE SEQUENCE [LARGE SCALE GENOMIC DNA]</scope>
    <source>
        <strain evidence="6 7">HMC1</strain>
    </source>
</reference>
<evidence type="ECO:0000256" key="4">
    <source>
        <dbReference type="PIRSR" id="PIRSR001112-1"/>
    </source>
</evidence>
<dbReference type="Proteomes" id="UP000468735">
    <property type="component" value="Unassembled WGS sequence"/>
</dbReference>
<dbReference type="InterPro" id="IPR016292">
    <property type="entry name" value="Epoxide_hydrolase"/>
</dbReference>
<dbReference type="AlphaFoldDB" id="A0A6H9ZA94"/>
<keyword evidence="2" id="KW-0058">Aromatic hydrocarbons catabolism</keyword>
<dbReference type="Gene3D" id="3.40.50.1820">
    <property type="entry name" value="alpha/beta hydrolase"/>
    <property type="match status" value="1"/>
</dbReference>
<feature type="active site" description="Nucleophile" evidence="4">
    <location>
        <position position="158"/>
    </location>
</feature>
<evidence type="ECO:0000256" key="2">
    <source>
        <dbReference type="ARBA" id="ARBA00022797"/>
    </source>
</evidence>
<gene>
    <name evidence="6" type="ORF">F8566_01505</name>
</gene>
<dbReference type="PANTHER" id="PTHR21661">
    <property type="entry name" value="EPOXIDE HYDROLASE 1-RELATED"/>
    <property type="match status" value="1"/>
</dbReference>
<dbReference type="PIRSF" id="PIRSF001112">
    <property type="entry name" value="Epoxide_hydrolase"/>
    <property type="match status" value="1"/>
</dbReference>
<organism evidence="6 7">
    <name type="scientific">Actinomadura rudentiformis</name>
    <dbReference type="NCBI Taxonomy" id="359158"/>
    <lineage>
        <taxon>Bacteria</taxon>
        <taxon>Bacillati</taxon>
        <taxon>Actinomycetota</taxon>
        <taxon>Actinomycetes</taxon>
        <taxon>Streptosporangiales</taxon>
        <taxon>Thermomonosporaceae</taxon>
        <taxon>Actinomadura</taxon>
    </lineage>
</organism>
<protein>
    <submittedName>
        <fullName evidence="6">Epoxide hydrolase 1</fullName>
    </submittedName>
</protein>
<evidence type="ECO:0000313" key="6">
    <source>
        <dbReference type="EMBL" id="KAB2352393.1"/>
    </source>
</evidence>
<evidence type="ECO:0000256" key="1">
    <source>
        <dbReference type="ARBA" id="ARBA00010088"/>
    </source>
</evidence>
<dbReference type="EMBL" id="WBMT01000001">
    <property type="protein sequence ID" value="KAB2352393.1"/>
    <property type="molecule type" value="Genomic_DNA"/>
</dbReference>
<dbReference type="RefSeq" id="WP_151557160.1">
    <property type="nucleotide sequence ID" value="NZ_WBMT01000001.1"/>
</dbReference>
<dbReference type="InterPro" id="IPR000639">
    <property type="entry name" value="Epox_hydrolase-like"/>
</dbReference>
<feature type="active site" description="Proton donor" evidence="4">
    <location>
        <position position="275"/>
    </location>
</feature>
<dbReference type="SUPFAM" id="SSF53474">
    <property type="entry name" value="alpha/beta-Hydrolases"/>
    <property type="match status" value="1"/>
</dbReference>
<comment type="similarity">
    <text evidence="1">Belongs to the peptidase S33 family.</text>
</comment>
<dbReference type="PRINTS" id="PR00412">
    <property type="entry name" value="EPOXHYDRLASE"/>
</dbReference>
<sequence>MRADATVTPFRIDISETALVDLAERLSRAPLQQPGRVNELLDLWRQGFDWREWEARLNTHPQFTTEIDGQRIHFLHVRSAERDTFPLILTHGWPGTVVEYLDVIAPLTAQGFDLVIPSIPGFAFSGPASGWNRYRTARAWAELMRRLGYESYGAVGNDVGATISLELGREDPEHVTGIHVTQIFSLPADPHDAGDLIGDDHERLERSTAFIQEHGAYLRLHATRPDTLAPALTDSPVGLLGWNAQLLESVDPAFALANITIYWLTGTGASAIRFYHEDARVSRPGGPTSRPVGLAEFTGDFFASIRRFAHRDHTSIVSWNTYPGGGHYAAHQAPSVLAQDITGFFRSLAHTATA</sequence>
<dbReference type="OrthoDB" id="5171248at2"/>
<dbReference type="PANTHER" id="PTHR21661:SF35">
    <property type="entry name" value="EPOXIDE HYDROLASE"/>
    <property type="match status" value="1"/>
</dbReference>